<evidence type="ECO:0000256" key="2">
    <source>
        <dbReference type="ARBA" id="ARBA00022737"/>
    </source>
</evidence>
<feature type="domain" description="C2H2-type" evidence="6">
    <location>
        <begin position="97"/>
        <end position="119"/>
    </location>
</feature>
<evidence type="ECO:0000256" key="1">
    <source>
        <dbReference type="ARBA" id="ARBA00022723"/>
    </source>
</evidence>
<sequence>MCSGHGPALTYHTATKHSSVAAFPHRSLLASHSLRHGERRVMCDRCGRKFFTQKQLNCHENLFHRRAQSYTCNKCGTRFSTLRVLRHHIRSLPNHRYYCQECSAAFQLWTQYLTHLLTHGLRCSLCHHSFTTASAAHQHYQTCHSPDTATTAPNCALDRESVHYIRTHSKLHGETDMLTLRDDITLKDDARQGECDEEGSVVIVLSNASEDVGLESLDGCVGEERMSVPVDVDNRMFVIEEEVQQEGLEKGVAAVCVSLAGSC</sequence>
<dbReference type="InterPro" id="IPR036236">
    <property type="entry name" value="Znf_C2H2_sf"/>
</dbReference>
<evidence type="ECO:0000313" key="7">
    <source>
        <dbReference type="EMBL" id="KAK8379931.1"/>
    </source>
</evidence>
<dbReference type="AlphaFoldDB" id="A0AAW0SXS8"/>
<feature type="domain" description="C2H2-type" evidence="6">
    <location>
        <begin position="41"/>
        <end position="69"/>
    </location>
</feature>
<keyword evidence="2" id="KW-0677">Repeat</keyword>
<gene>
    <name evidence="7" type="ORF">O3P69_019748</name>
</gene>
<dbReference type="InterPro" id="IPR013087">
    <property type="entry name" value="Znf_C2H2_type"/>
</dbReference>
<dbReference type="SMART" id="SM00355">
    <property type="entry name" value="ZnF_C2H2"/>
    <property type="match status" value="4"/>
</dbReference>
<keyword evidence="4" id="KW-0862">Zinc</keyword>
<dbReference type="PANTHER" id="PTHR24379:SF121">
    <property type="entry name" value="C2H2-TYPE DOMAIN-CONTAINING PROTEIN"/>
    <property type="match status" value="1"/>
</dbReference>
<dbReference type="GO" id="GO:0008270">
    <property type="term" value="F:zinc ion binding"/>
    <property type="evidence" value="ECO:0007669"/>
    <property type="project" value="UniProtKB-KW"/>
</dbReference>
<feature type="domain" description="C2H2-type" evidence="6">
    <location>
        <begin position="121"/>
        <end position="149"/>
    </location>
</feature>
<organism evidence="7 8">
    <name type="scientific">Scylla paramamosain</name>
    <name type="common">Mud crab</name>
    <dbReference type="NCBI Taxonomy" id="85552"/>
    <lineage>
        <taxon>Eukaryota</taxon>
        <taxon>Metazoa</taxon>
        <taxon>Ecdysozoa</taxon>
        <taxon>Arthropoda</taxon>
        <taxon>Crustacea</taxon>
        <taxon>Multicrustacea</taxon>
        <taxon>Malacostraca</taxon>
        <taxon>Eumalacostraca</taxon>
        <taxon>Eucarida</taxon>
        <taxon>Decapoda</taxon>
        <taxon>Pleocyemata</taxon>
        <taxon>Brachyura</taxon>
        <taxon>Eubrachyura</taxon>
        <taxon>Portunoidea</taxon>
        <taxon>Portunidae</taxon>
        <taxon>Portuninae</taxon>
        <taxon>Scylla</taxon>
    </lineage>
</organism>
<keyword evidence="3 5" id="KW-0863">Zinc-finger</keyword>
<protein>
    <recommendedName>
        <fullName evidence="6">C2H2-type domain-containing protein</fullName>
    </recommendedName>
</protein>
<dbReference type="EMBL" id="JARAKH010000043">
    <property type="protein sequence ID" value="KAK8379931.1"/>
    <property type="molecule type" value="Genomic_DNA"/>
</dbReference>
<name>A0AAW0SXS8_SCYPA</name>
<evidence type="ECO:0000256" key="4">
    <source>
        <dbReference type="ARBA" id="ARBA00022833"/>
    </source>
</evidence>
<dbReference type="SUPFAM" id="SSF57667">
    <property type="entry name" value="beta-beta-alpha zinc fingers"/>
    <property type="match status" value="2"/>
</dbReference>
<dbReference type="PROSITE" id="PS00028">
    <property type="entry name" value="ZINC_FINGER_C2H2_1"/>
    <property type="match status" value="3"/>
</dbReference>
<dbReference type="Pfam" id="PF00096">
    <property type="entry name" value="zf-C2H2"/>
    <property type="match status" value="1"/>
</dbReference>
<reference evidence="7 8" key="1">
    <citation type="submission" date="2023-03" db="EMBL/GenBank/DDBJ databases">
        <title>High-quality genome of Scylla paramamosain provides insights in environmental adaptation.</title>
        <authorList>
            <person name="Zhang L."/>
        </authorList>
    </citation>
    <scope>NUCLEOTIDE SEQUENCE [LARGE SCALE GENOMIC DNA]</scope>
    <source>
        <strain evidence="7">LZ_2023a</strain>
        <tissue evidence="7">Muscle</tissue>
    </source>
</reference>
<evidence type="ECO:0000259" key="6">
    <source>
        <dbReference type="PROSITE" id="PS50157"/>
    </source>
</evidence>
<dbReference type="Proteomes" id="UP001487740">
    <property type="component" value="Unassembled WGS sequence"/>
</dbReference>
<evidence type="ECO:0000256" key="3">
    <source>
        <dbReference type="ARBA" id="ARBA00022771"/>
    </source>
</evidence>
<evidence type="ECO:0000256" key="5">
    <source>
        <dbReference type="PROSITE-ProRule" id="PRU00042"/>
    </source>
</evidence>
<evidence type="ECO:0000313" key="8">
    <source>
        <dbReference type="Proteomes" id="UP001487740"/>
    </source>
</evidence>
<comment type="caution">
    <text evidence="7">The sequence shown here is derived from an EMBL/GenBank/DDBJ whole genome shotgun (WGS) entry which is preliminary data.</text>
</comment>
<proteinExistence type="predicted"/>
<feature type="domain" description="C2H2-type" evidence="6">
    <location>
        <begin position="70"/>
        <end position="95"/>
    </location>
</feature>
<keyword evidence="8" id="KW-1185">Reference proteome</keyword>
<dbReference type="PROSITE" id="PS50157">
    <property type="entry name" value="ZINC_FINGER_C2H2_2"/>
    <property type="match status" value="4"/>
</dbReference>
<dbReference type="Gene3D" id="3.30.160.60">
    <property type="entry name" value="Classic Zinc Finger"/>
    <property type="match status" value="1"/>
</dbReference>
<accession>A0AAW0SXS8</accession>
<keyword evidence="1" id="KW-0479">Metal-binding</keyword>
<dbReference type="PANTHER" id="PTHR24379">
    <property type="entry name" value="KRAB AND ZINC FINGER DOMAIN-CONTAINING"/>
    <property type="match status" value="1"/>
</dbReference>